<dbReference type="Proteomes" id="UP001528672">
    <property type="component" value="Unassembled WGS sequence"/>
</dbReference>
<keyword evidence="2" id="KW-0808">Transferase</keyword>
<proteinExistence type="predicted"/>
<keyword evidence="2" id="KW-0328">Glycosyltransferase</keyword>
<dbReference type="EC" id="2.4.-.-" evidence="2"/>
<accession>A0ABT5MFQ2</accession>
<dbReference type="RefSeq" id="WP_273927093.1">
    <property type="nucleotide sequence ID" value="NZ_JAQSIO010000004.1"/>
</dbReference>
<dbReference type="EMBL" id="JAQSIO010000004">
    <property type="protein sequence ID" value="MDD0815393.1"/>
    <property type="molecule type" value="Genomic_DNA"/>
</dbReference>
<feature type="domain" description="Spore protein YkvP/CgeB glycosyl transferase-like" evidence="1">
    <location>
        <begin position="201"/>
        <end position="346"/>
    </location>
</feature>
<comment type="caution">
    <text evidence="2">The sequence shown here is derived from an EMBL/GenBank/DDBJ whole genome shotgun (WGS) entry which is preliminary data.</text>
</comment>
<dbReference type="InterPro" id="IPR055259">
    <property type="entry name" value="YkvP/CgeB_Glyco_trans-like"/>
</dbReference>
<dbReference type="SUPFAM" id="SSF53756">
    <property type="entry name" value="UDP-Glycosyltransferase/glycogen phosphorylase"/>
    <property type="match status" value="1"/>
</dbReference>
<reference evidence="2 3" key="1">
    <citation type="submission" date="2023-02" db="EMBL/GenBank/DDBJ databases">
        <title>Bacterial whole genome sequence for Curvibacter sp. HBC28.</title>
        <authorList>
            <person name="Le V."/>
            <person name="Ko S.-R."/>
            <person name="Ahn C.-Y."/>
            <person name="Oh H.-M."/>
        </authorList>
    </citation>
    <scope>NUCLEOTIDE SEQUENCE [LARGE SCALE GENOMIC DNA]</scope>
    <source>
        <strain evidence="2 3">HBC28</strain>
    </source>
</reference>
<gene>
    <name evidence="2" type="ORF">PSQ39_12210</name>
</gene>
<name>A0ABT5MFQ2_9BURK</name>
<evidence type="ECO:0000313" key="3">
    <source>
        <dbReference type="Proteomes" id="UP001528672"/>
    </source>
</evidence>
<dbReference type="Pfam" id="PF13524">
    <property type="entry name" value="Glyco_trans_1_2"/>
    <property type="match status" value="1"/>
</dbReference>
<sequence>MKVLIAGDWHSDLHEQEVMLALRRLGHEVAGFKWHHYYAGTGTGWRSVWLRAQNKYVMGPTLWRINRDFVRQALAERPDMIFVYRGTHITAQSLQRVRQALPACVLVGYNNDDPFAPTQPKPLWRHFLAATAHYDLMLAYRHANLADFRAAGAKRVELMRSWYVPQRNHPVSLNEAQNLEYETDVVFIGHFEPDQRLKHLEEIVRQGVRLRLFGPDKYWSGPLARSATLKPFAPTRLVWGEDYNRALCGAKIALCFLSKLNRDTYTRRCFEIPATGTLMLSEYSDDLASIFQEGSEVEFFRDLDEMMHKIKLYLSDAPRRERVAAAGRARVVQDGHDIDSRMGALLKTIEGIQRSSSTT</sequence>
<dbReference type="GO" id="GO:0016757">
    <property type="term" value="F:glycosyltransferase activity"/>
    <property type="evidence" value="ECO:0007669"/>
    <property type="project" value="UniProtKB-KW"/>
</dbReference>
<evidence type="ECO:0000259" key="1">
    <source>
        <dbReference type="Pfam" id="PF13524"/>
    </source>
</evidence>
<keyword evidence="3" id="KW-1185">Reference proteome</keyword>
<organism evidence="2 3">
    <name type="scientific">Curvibacter microcysteis</name>
    <dbReference type="NCBI Taxonomy" id="3026419"/>
    <lineage>
        <taxon>Bacteria</taxon>
        <taxon>Pseudomonadati</taxon>
        <taxon>Pseudomonadota</taxon>
        <taxon>Betaproteobacteria</taxon>
        <taxon>Burkholderiales</taxon>
        <taxon>Comamonadaceae</taxon>
        <taxon>Curvibacter</taxon>
    </lineage>
</organism>
<protein>
    <submittedName>
        <fullName evidence="2">Glycosyltransferase</fullName>
        <ecNumber evidence="2">2.4.-.-</ecNumber>
    </submittedName>
</protein>
<evidence type="ECO:0000313" key="2">
    <source>
        <dbReference type="EMBL" id="MDD0815393.1"/>
    </source>
</evidence>